<evidence type="ECO:0000313" key="8">
    <source>
        <dbReference type="EMBL" id="EOA02282.1"/>
    </source>
</evidence>
<keyword evidence="2" id="KW-1003">Cell membrane</keyword>
<dbReference type="Pfam" id="PF00005">
    <property type="entry name" value="ABC_tran"/>
    <property type="match status" value="1"/>
</dbReference>
<evidence type="ECO:0000256" key="3">
    <source>
        <dbReference type="ARBA" id="ARBA00022741"/>
    </source>
</evidence>
<dbReference type="SMART" id="SM00382">
    <property type="entry name" value="AAA"/>
    <property type="match status" value="1"/>
</dbReference>
<organism evidence="8 9">
    <name type="scientific">Herbaspirillum frisingense GSF30</name>
    <dbReference type="NCBI Taxonomy" id="864073"/>
    <lineage>
        <taxon>Bacteria</taxon>
        <taxon>Pseudomonadati</taxon>
        <taxon>Pseudomonadota</taxon>
        <taxon>Betaproteobacteria</taxon>
        <taxon>Burkholderiales</taxon>
        <taxon>Oxalobacteraceae</taxon>
        <taxon>Herbaspirillum</taxon>
    </lineage>
</organism>
<dbReference type="EMBL" id="AEEC02000056">
    <property type="protein sequence ID" value="EOA02282.1"/>
    <property type="molecule type" value="Genomic_DNA"/>
</dbReference>
<evidence type="ECO:0000256" key="5">
    <source>
        <dbReference type="ARBA" id="ARBA00022967"/>
    </source>
</evidence>
<keyword evidence="1" id="KW-0813">Transport</keyword>
<dbReference type="InterPro" id="IPR003439">
    <property type="entry name" value="ABC_transporter-like_ATP-bd"/>
</dbReference>
<dbReference type="RefSeq" id="WP_006465482.1">
    <property type="nucleotide sequence ID" value="NZ_AEEC02000056.1"/>
</dbReference>
<feature type="domain" description="ABC transporter" evidence="7">
    <location>
        <begin position="9"/>
        <end position="243"/>
    </location>
</feature>
<comment type="function">
    <text evidence="6">Part of the ABC transporter complex HmuTUV involved in hemin import. Responsible for energy coupling to the transport system.</text>
</comment>
<accession>A0AAI9IA32</accession>
<dbReference type="CDD" id="cd03214">
    <property type="entry name" value="ABC_Iron-Siderophores_B12_Hemin"/>
    <property type="match status" value="1"/>
</dbReference>
<gene>
    <name evidence="8" type="ORF">HFRIS_023392</name>
</gene>
<evidence type="ECO:0000259" key="7">
    <source>
        <dbReference type="PROSITE" id="PS50893"/>
    </source>
</evidence>
<dbReference type="PANTHER" id="PTHR42794:SF1">
    <property type="entry name" value="HEMIN IMPORT ATP-BINDING PROTEIN HMUV"/>
    <property type="match status" value="1"/>
</dbReference>
<protein>
    <submittedName>
        <fullName evidence="8">ATP-binding ABC transporter protein</fullName>
    </submittedName>
</protein>
<keyword evidence="4 8" id="KW-0067">ATP-binding</keyword>
<keyword evidence="3" id="KW-0547">Nucleotide-binding</keyword>
<dbReference type="PANTHER" id="PTHR42794">
    <property type="entry name" value="HEMIN IMPORT ATP-BINDING PROTEIN HMUV"/>
    <property type="match status" value="1"/>
</dbReference>
<evidence type="ECO:0000256" key="6">
    <source>
        <dbReference type="ARBA" id="ARBA00037066"/>
    </source>
</evidence>
<keyword evidence="2" id="KW-0472">Membrane</keyword>
<evidence type="ECO:0000313" key="9">
    <source>
        <dbReference type="Proteomes" id="UP000006772"/>
    </source>
</evidence>
<dbReference type="InterPro" id="IPR027417">
    <property type="entry name" value="P-loop_NTPase"/>
</dbReference>
<comment type="caution">
    <text evidence="8">The sequence shown here is derived from an EMBL/GenBank/DDBJ whole genome shotgun (WGS) entry which is preliminary data.</text>
</comment>
<proteinExistence type="predicted"/>
<dbReference type="PROSITE" id="PS00211">
    <property type="entry name" value="ABC_TRANSPORTER_1"/>
    <property type="match status" value="1"/>
</dbReference>
<name>A0AAI9IA32_9BURK</name>
<dbReference type="PROSITE" id="PS50893">
    <property type="entry name" value="ABC_TRANSPORTER_2"/>
    <property type="match status" value="1"/>
</dbReference>
<dbReference type="GO" id="GO:0005524">
    <property type="term" value="F:ATP binding"/>
    <property type="evidence" value="ECO:0007669"/>
    <property type="project" value="UniProtKB-KW"/>
</dbReference>
<evidence type="ECO:0000256" key="1">
    <source>
        <dbReference type="ARBA" id="ARBA00022448"/>
    </source>
</evidence>
<sequence>MSAPASFILQAQQVSLQVGSRILLEGLDWQVRPGEFWCVLGRNGIGKSTLLHAAAGLQPTHAGQWQLLGQPLQGLSPTEMARHRGLLLQQQHDAFSMPVIEAVLAGRFVHHGGWQATAEDEDLSLEALERVGLSSLTAADLLQLSGGERQRVGLATLLAQDPDLYLLDEPTSHQDVAAQLQLMTLLRDLAAGGKGVVASCHDINLASRFATHVLLLAEGRRWAGPAQETCRPAALEAAFGCRFVQFETDGMLQFLPLPPG</sequence>
<dbReference type="InterPro" id="IPR017871">
    <property type="entry name" value="ABC_transporter-like_CS"/>
</dbReference>
<reference evidence="8 9" key="1">
    <citation type="journal article" date="2013" name="Front. Microbiol.">
        <title>The genome of the endophytic bacterium H. frisingense GSF30(T) identifies diverse strategies in the Herbaspirillum genus to interact with plants.</title>
        <authorList>
            <person name="Straub D."/>
            <person name="Rothballer M."/>
            <person name="Hartmann A."/>
            <person name="Ludewig U."/>
        </authorList>
    </citation>
    <scope>NUCLEOTIDE SEQUENCE [LARGE SCALE GENOMIC DNA]</scope>
    <source>
        <strain evidence="8 9">GSF30</strain>
    </source>
</reference>
<dbReference type="AlphaFoldDB" id="A0AAI9IA32"/>
<dbReference type="SUPFAM" id="SSF52540">
    <property type="entry name" value="P-loop containing nucleoside triphosphate hydrolases"/>
    <property type="match status" value="1"/>
</dbReference>
<dbReference type="Proteomes" id="UP000006772">
    <property type="component" value="Unassembled WGS sequence"/>
</dbReference>
<dbReference type="Gene3D" id="3.40.50.300">
    <property type="entry name" value="P-loop containing nucleotide triphosphate hydrolases"/>
    <property type="match status" value="1"/>
</dbReference>
<dbReference type="InterPro" id="IPR003593">
    <property type="entry name" value="AAA+_ATPase"/>
</dbReference>
<keyword evidence="5" id="KW-1278">Translocase</keyword>
<dbReference type="GO" id="GO:0016887">
    <property type="term" value="F:ATP hydrolysis activity"/>
    <property type="evidence" value="ECO:0007669"/>
    <property type="project" value="InterPro"/>
</dbReference>
<evidence type="ECO:0000256" key="4">
    <source>
        <dbReference type="ARBA" id="ARBA00022840"/>
    </source>
</evidence>
<evidence type="ECO:0000256" key="2">
    <source>
        <dbReference type="ARBA" id="ARBA00022475"/>
    </source>
</evidence>